<accession>A0A1A8D4K0</accession>
<reference evidence="2" key="2">
    <citation type="submission" date="2016-06" db="EMBL/GenBank/DDBJ databases">
        <title>The genome of a short-lived fish provides insights into sex chromosome evolution and the genetic control of aging.</title>
        <authorList>
            <person name="Reichwald K."/>
            <person name="Felder M."/>
            <person name="Petzold A."/>
            <person name="Koch P."/>
            <person name="Groth M."/>
            <person name="Platzer M."/>
        </authorList>
    </citation>
    <scope>NUCLEOTIDE SEQUENCE</scope>
    <source>
        <tissue evidence="2">Brain</tissue>
    </source>
</reference>
<evidence type="ECO:0000313" key="2">
    <source>
        <dbReference type="EMBL" id="SBP85776.1"/>
    </source>
</evidence>
<feature type="region of interest" description="Disordered" evidence="1">
    <location>
        <begin position="104"/>
        <end position="124"/>
    </location>
</feature>
<reference evidence="2" key="1">
    <citation type="submission" date="2016-05" db="EMBL/GenBank/DDBJ databases">
        <authorList>
            <person name="Lavstsen T."/>
            <person name="Jespersen J.S."/>
        </authorList>
    </citation>
    <scope>NUCLEOTIDE SEQUENCE</scope>
    <source>
        <tissue evidence="2">Brain</tissue>
    </source>
</reference>
<organism evidence="2">
    <name type="scientific">Nothobranchius kadleci</name>
    <name type="common">African annual killifish</name>
    <dbReference type="NCBI Taxonomy" id="1051664"/>
    <lineage>
        <taxon>Eukaryota</taxon>
        <taxon>Metazoa</taxon>
        <taxon>Chordata</taxon>
        <taxon>Craniata</taxon>
        <taxon>Vertebrata</taxon>
        <taxon>Euteleostomi</taxon>
        <taxon>Actinopterygii</taxon>
        <taxon>Neopterygii</taxon>
        <taxon>Teleostei</taxon>
        <taxon>Neoteleostei</taxon>
        <taxon>Acanthomorphata</taxon>
        <taxon>Ovalentaria</taxon>
        <taxon>Atherinomorphae</taxon>
        <taxon>Cyprinodontiformes</taxon>
        <taxon>Nothobranchiidae</taxon>
        <taxon>Nothobranchius</taxon>
    </lineage>
</organism>
<gene>
    <name evidence="2" type="primary">Nfu_g_1_012673</name>
</gene>
<dbReference type="AlphaFoldDB" id="A0A1A8D4K0"/>
<name>A0A1A8D4K0_NOTKA</name>
<evidence type="ECO:0000256" key="1">
    <source>
        <dbReference type="SAM" id="MobiDB-lite"/>
    </source>
</evidence>
<sequence>MAHFLVTSYQEKQAPETAIQGGNVQSTSTPSKRTAAKMLHRLSPTEPVSEGEDFLMAGVEALADDLDLDPFEESFKSMDLATDAVQIDEDQANNLLNRKHEWTRGKCDHGPLDATTSDKELMVP</sequence>
<dbReference type="EMBL" id="HADZ01021835">
    <property type="protein sequence ID" value="SBP85776.1"/>
    <property type="molecule type" value="Transcribed_RNA"/>
</dbReference>
<protein>
    <submittedName>
        <fullName evidence="2">Uncharacterized protein</fullName>
    </submittedName>
</protein>
<proteinExistence type="predicted"/>